<evidence type="ECO:0000256" key="3">
    <source>
        <dbReference type="PIRSR" id="PIRSR600888-3"/>
    </source>
</evidence>
<dbReference type="RefSeq" id="WP_111166589.1">
    <property type="nucleotide sequence ID" value="NZ_POUA01000046.1"/>
</dbReference>
<dbReference type="PANTHER" id="PTHR21047">
    <property type="entry name" value="DTDP-6-DEOXY-D-GLUCOSE-3,5 EPIMERASE"/>
    <property type="match status" value="1"/>
</dbReference>
<dbReference type="InterPro" id="IPR011051">
    <property type="entry name" value="RmlC_Cupin_sf"/>
</dbReference>
<comment type="similarity">
    <text evidence="1">Belongs to the dTDP-4-dehydrorhamnose 3,5-epimerase family.</text>
</comment>
<evidence type="ECO:0000313" key="4">
    <source>
        <dbReference type="EMBL" id="PZG51385.1"/>
    </source>
</evidence>
<evidence type="ECO:0000256" key="2">
    <source>
        <dbReference type="PIRSR" id="PIRSR600888-1"/>
    </source>
</evidence>
<dbReference type="GO" id="GO:0019305">
    <property type="term" value="P:dTDP-rhamnose biosynthetic process"/>
    <property type="evidence" value="ECO:0007669"/>
    <property type="project" value="TreeGrafter"/>
</dbReference>
<protein>
    <submittedName>
        <fullName evidence="4">dTDP-4-dehydrorhamnose 3,5-epimerase</fullName>
    </submittedName>
</protein>
<dbReference type="InterPro" id="IPR000888">
    <property type="entry name" value="RmlC-like"/>
</dbReference>
<dbReference type="CDD" id="cd00438">
    <property type="entry name" value="cupin_RmlC"/>
    <property type="match status" value="1"/>
</dbReference>
<dbReference type="EMBL" id="POUA01000046">
    <property type="protein sequence ID" value="PZG51385.1"/>
    <property type="molecule type" value="Genomic_DNA"/>
</dbReference>
<accession>A0A2W2HI83</accession>
<dbReference type="AlphaFoldDB" id="A0A2W2HI83"/>
<feature type="active site" description="Proton donor" evidence="2">
    <location>
        <position position="134"/>
    </location>
</feature>
<proteinExistence type="inferred from homology"/>
<dbReference type="GO" id="GO:0008830">
    <property type="term" value="F:dTDP-4-dehydrorhamnose 3,5-epimerase activity"/>
    <property type="evidence" value="ECO:0007669"/>
    <property type="project" value="InterPro"/>
</dbReference>
<name>A0A2W2HI83_9ACTN</name>
<evidence type="ECO:0000313" key="5">
    <source>
        <dbReference type="Proteomes" id="UP000248544"/>
    </source>
</evidence>
<organism evidence="4 5">
    <name type="scientific">Spongiactinospora gelatinilytica</name>
    <dbReference type="NCBI Taxonomy" id="2666298"/>
    <lineage>
        <taxon>Bacteria</taxon>
        <taxon>Bacillati</taxon>
        <taxon>Actinomycetota</taxon>
        <taxon>Actinomycetes</taxon>
        <taxon>Streptosporangiales</taxon>
        <taxon>Streptosporangiaceae</taxon>
        <taxon>Spongiactinospora</taxon>
    </lineage>
</organism>
<dbReference type="SUPFAM" id="SSF51182">
    <property type="entry name" value="RmlC-like cupins"/>
    <property type="match status" value="1"/>
</dbReference>
<keyword evidence="5" id="KW-1185">Reference proteome</keyword>
<gene>
    <name evidence="4" type="ORF">C1I98_08835</name>
</gene>
<dbReference type="GO" id="GO:0005829">
    <property type="term" value="C:cytosol"/>
    <property type="evidence" value="ECO:0007669"/>
    <property type="project" value="TreeGrafter"/>
</dbReference>
<feature type="active site" description="Proton acceptor" evidence="2">
    <location>
        <position position="64"/>
    </location>
</feature>
<feature type="site" description="Participates in a stacking interaction with the thymidine ring of dTDP-4-oxo-6-deoxyglucose" evidence="3">
    <location>
        <position position="140"/>
    </location>
</feature>
<dbReference type="Proteomes" id="UP000248544">
    <property type="component" value="Unassembled WGS sequence"/>
</dbReference>
<dbReference type="Pfam" id="PF00908">
    <property type="entry name" value="dTDP_sugar_isom"/>
    <property type="match status" value="1"/>
</dbReference>
<evidence type="ECO:0000256" key="1">
    <source>
        <dbReference type="ARBA" id="ARBA00010154"/>
    </source>
</evidence>
<reference evidence="4 5" key="1">
    <citation type="submission" date="2018-01" db="EMBL/GenBank/DDBJ databases">
        <title>Draft genome sequence of Sphaerisporangium sp. 7K107.</title>
        <authorList>
            <person name="Sahin N."/>
            <person name="Saygin H."/>
            <person name="Ay H."/>
        </authorList>
    </citation>
    <scope>NUCLEOTIDE SEQUENCE [LARGE SCALE GENOMIC DNA]</scope>
    <source>
        <strain evidence="4 5">7K107</strain>
    </source>
</reference>
<sequence length="196" mass="20653">MSTSVEPLGIAGAFLIKPEIYPDERGHFLELFQQRAVAGPAGGPMPVAQVNCSVSRRGTIRGVHSRTVPPGQARYVTCVSGAILDVVVDIRVGSPTFGRHVTVALDQYARHAVYIPEGLGHAFAPLSAEATVVYLCSTPYDPTGEITINPLDPELALPWAASPRILSEKDAKAPTLREAEAAGLLPVYAEGALTGA</sequence>
<dbReference type="GO" id="GO:0000271">
    <property type="term" value="P:polysaccharide biosynthetic process"/>
    <property type="evidence" value="ECO:0007669"/>
    <property type="project" value="TreeGrafter"/>
</dbReference>
<dbReference type="PANTHER" id="PTHR21047:SF2">
    <property type="entry name" value="THYMIDINE DIPHOSPHO-4-KETO-RHAMNOSE 3,5-EPIMERASE"/>
    <property type="match status" value="1"/>
</dbReference>
<comment type="caution">
    <text evidence="4">The sequence shown here is derived from an EMBL/GenBank/DDBJ whole genome shotgun (WGS) entry which is preliminary data.</text>
</comment>
<dbReference type="InterPro" id="IPR014710">
    <property type="entry name" value="RmlC-like_jellyroll"/>
</dbReference>
<dbReference type="Gene3D" id="2.60.120.10">
    <property type="entry name" value="Jelly Rolls"/>
    <property type="match status" value="1"/>
</dbReference>